<keyword evidence="15" id="KW-0012">Acyltransferase</keyword>
<dbReference type="SMART" id="SM00825">
    <property type="entry name" value="PKS_KS"/>
    <property type="match status" value="1"/>
</dbReference>
<accession>A0ABY8HWU5</accession>
<protein>
    <recommendedName>
        <fullName evidence="11">Nodulation protein E</fullName>
    </recommendedName>
    <alternativeName>
        <fullName evidence="12">Host-specificity of nodulation protein B</fullName>
    </alternativeName>
</protein>
<dbReference type="GO" id="GO:0016746">
    <property type="term" value="F:acyltransferase activity"/>
    <property type="evidence" value="ECO:0007669"/>
    <property type="project" value="UniProtKB-KW"/>
</dbReference>
<dbReference type="Pfam" id="PF00109">
    <property type="entry name" value="ketoacyl-synt"/>
    <property type="match status" value="1"/>
</dbReference>
<dbReference type="InterPro" id="IPR020841">
    <property type="entry name" value="PKS_Beta-ketoAc_synthase_dom"/>
</dbReference>
<dbReference type="EMBL" id="CP121464">
    <property type="protein sequence ID" value="WFR77070.1"/>
    <property type="molecule type" value="Genomic_DNA"/>
</dbReference>
<comment type="subcellular location">
    <subcellularLocation>
        <location evidence="1">Cell inner membrane</location>
    </subcellularLocation>
</comment>
<keyword evidence="6 13" id="KW-0808">Transferase</keyword>
<feature type="domain" description="Ketosynthase family 3 (KS3)" evidence="14">
    <location>
        <begin position="9"/>
        <end position="414"/>
    </location>
</feature>
<comment type="similarity">
    <text evidence="2 13">Belongs to the thiolase-like superfamily. Beta-ketoacyl-ACP synthases family.</text>
</comment>
<dbReference type="InterPro" id="IPR016039">
    <property type="entry name" value="Thiolase-like"/>
</dbReference>
<evidence type="ECO:0000256" key="5">
    <source>
        <dbReference type="ARBA" id="ARBA00022519"/>
    </source>
</evidence>
<keyword evidence="3" id="KW-0536">Nodulation</keyword>
<evidence type="ECO:0000256" key="7">
    <source>
        <dbReference type="ARBA" id="ARBA00022692"/>
    </source>
</evidence>
<evidence type="ECO:0000313" key="16">
    <source>
        <dbReference type="Proteomes" id="UP001219584"/>
    </source>
</evidence>
<dbReference type="PANTHER" id="PTHR11712:SF352">
    <property type="entry name" value="3-OXOACYL-[ACYL-CARRIER-PROTEIN] SYNTHASE"/>
    <property type="match status" value="1"/>
</dbReference>
<evidence type="ECO:0000256" key="3">
    <source>
        <dbReference type="ARBA" id="ARBA00022458"/>
    </source>
</evidence>
<gene>
    <name evidence="15" type="ORF">P9875_15205</name>
</gene>
<keyword evidence="8" id="KW-1133">Transmembrane helix</keyword>
<dbReference type="Gene3D" id="3.40.47.10">
    <property type="match status" value="1"/>
</dbReference>
<name>A0ABY8HWU5_9BURK</name>
<dbReference type="InterPro" id="IPR018201">
    <property type="entry name" value="Ketoacyl_synth_AS"/>
</dbReference>
<evidence type="ECO:0000256" key="12">
    <source>
        <dbReference type="ARBA" id="ARBA00041756"/>
    </source>
</evidence>
<keyword evidence="9" id="KW-0472">Membrane</keyword>
<proteinExistence type="inferred from homology"/>
<dbReference type="SUPFAM" id="SSF53901">
    <property type="entry name" value="Thiolase-like"/>
    <property type="match status" value="1"/>
</dbReference>
<keyword evidence="7" id="KW-0812">Transmembrane</keyword>
<sequence length="419" mass="43253">MTSSHMAAQRRVVVTGMGVVSAAGNDLASYWDNLRNGRSGVAALSREGEQWCATAQEPVRLIGAQVSLPAARTVAANISPESIDDFARFALHAAEQAMRQAGFDYLMENREEVGVVLGTAMGGEDARNLAGFRVYVKRRPPAPQTLIRAMANAGASTVSMAFGLQGPSHSVVSACASATHAIGQAYQMIRAGLADVMLAGGSEQLPSYSLYSAWRQMRVLSPDACRPFGADRNGMVLGEGAGVLVLETLASARARGATILGEICGFAMNASAADWTRPDSASMARCIARAVKSAGLDVEQVGFVIAHGTGTLLNDAAESEAIHAVFGRHGASVPVSGGKAIHGHALGATGALECISALLALEHGVVPPIGAPHIPDPASRLNIVHGTAIGHGKRHALCNSFAFGGLNGVLAVGRHDGEP</sequence>
<evidence type="ECO:0000256" key="8">
    <source>
        <dbReference type="ARBA" id="ARBA00022989"/>
    </source>
</evidence>
<keyword evidence="4" id="KW-1003">Cell membrane</keyword>
<dbReference type="Proteomes" id="UP001219584">
    <property type="component" value="Chromosome"/>
</dbReference>
<evidence type="ECO:0000256" key="13">
    <source>
        <dbReference type="RuleBase" id="RU003694"/>
    </source>
</evidence>
<evidence type="ECO:0000256" key="6">
    <source>
        <dbReference type="ARBA" id="ARBA00022679"/>
    </source>
</evidence>
<dbReference type="Pfam" id="PF02801">
    <property type="entry name" value="Ketoacyl-synt_C"/>
    <property type="match status" value="1"/>
</dbReference>
<dbReference type="InterPro" id="IPR014030">
    <property type="entry name" value="Ketoacyl_synth_N"/>
</dbReference>
<organism evidence="15 16">
    <name type="scientific">Janthinobacterium rivuli</name>
    <dbReference type="NCBI Taxonomy" id="2751478"/>
    <lineage>
        <taxon>Bacteria</taxon>
        <taxon>Pseudomonadati</taxon>
        <taxon>Pseudomonadota</taxon>
        <taxon>Betaproteobacteria</taxon>
        <taxon>Burkholderiales</taxon>
        <taxon>Oxalobacteraceae</taxon>
        <taxon>Janthinobacterium</taxon>
    </lineage>
</organism>
<evidence type="ECO:0000256" key="4">
    <source>
        <dbReference type="ARBA" id="ARBA00022475"/>
    </source>
</evidence>
<dbReference type="InterPro" id="IPR000794">
    <property type="entry name" value="Beta-ketoacyl_synthase"/>
</dbReference>
<dbReference type="CDD" id="cd00834">
    <property type="entry name" value="KAS_I_II"/>
    <property type="match status" value="1"/>
</dbReference>
<evidence type="ECO:0000313" key="15">
    <source>
        <dbReference type="EMBL" id="WFR77070.1"/>
    </source>
</evidence>
<dbReference type="RefSeq" id="WP_176389634.1">
    <property type="nucleotide sequence ID" value="NZ_CP121464.1"/>
</dbReference>
<evidence type="ECO:0000256" key="11">
    <source>
        <dbReference type="ARBA" id="ARBA00039445"/>
    </source>
</evidence>
<keyword evidence="16" id="KW-1185">Reference proteome</keyword>
<dbReference type="PANTHER" id="PTHR11712">
    <property type="entry name" value="POLYKETIDE SYNTHASE-RELATED"/>
    <property type="match status" value="1"/>
</dbReference>
<reference evidence="15 16" key="1">
    <citation type="submission" date="2023-04" db="EMBL/GenBank/DDBJ databases">
        <title>Nanopore sequencing of Janthinobacterium from water.</title>
        <authorList>
            <person name="Ciuchcinski K."/>
            <person name="Rokowska A."/>
            <person name="Dziewit L."/>
        </authorList>
    </citation>
    <scope>NUCLEOTIDE SEQUENCE [LARGE SCALE GENOMIC DNA]</scope>
    <source>
        <strain evidence="15 16">DEMB2</strain>
    </source>
</reference>
<dbReference type="InterPro" id="IPR014031">
    <property type="entry name" value="Ketoacyl_synth_C"/>
</dbReference>
<evidence type="ECO:0000256" key="9">
    <source>
        <dbReference type="ARBA" id="ARBA00023136"/>
    </source>
</evidence>
<evidence type="ECO:0000256" key="2">
    <source>
        <dbReference type="ARBA" id="ARBA00008467"/>
    </source>
</evidence>
<keyword evidence="5" id="KW-0997">Cell inner membrane</keyword>
<comment type="function">
    <text evidence="10">Proposed to synthesize NOD factor fatty acyl chain. Involved in the synthesis of a highly unsaturated fatty acid moiety, which forms part of a lipo-oligosaccharide that is responsible for host specificity.</text>
</comment>
<evidence type="ECO:0000256" key="1">
    <source>
        <dbReference type="ARBA" id="ARBA00004533"/>
    </source>
</evidence>
<evidence type="ECO:0000256" key="10">
    <source>
        <dbReference type="ARBA" id="ARBA00037576"/>
    </source>
</evidence>
<dbReference type="PROSITE" id="PS00606">
    <property type="entry name" value="KS3_1"/>
    <property type="match status" value="1"/>
</dbReference>
<evidence type="ECO:0000259" key="14">
    <source>
        <dbReference type="PROSITE" id="PS52004"/>
    </source>
</evidence>
<dbReference type="PROSITE" id="PS52004">
    <property type="entry name" value="KS3_2"/>
    <property type="match status" value="1"/>
</dbReference>